<comment type="caution">
    <text evidence="1">The sequence shown here is derived from an EMBL/GenBank/DDBJ whole genome shotgun (WGS) entry which is preliminary data.</text>
</comment>
<dbReference type="EMBL" id="BARU01035348">
    <property type="protein sequence ID" value="GAH79650.1"/>
    <property type="molecule type" value="Genomic_DNA"/>
</dbReference>
<accession>X1JDQ5</accession>
<proteinExistence type="predicted"/>
<reference evidence="1" key="1">
    <citation type="journal article" date="2014" name="Front. Microbiol.">
        <title>High frequency of phylogenetically diverse reductive dehalogenase-homologous genes in deep subseafloor sedimentary metagenomes.</title>
        <authorList>
            <person name="Kawai M."/>
            <person name="Futagami T."/>
            <person name="Toyoda A."/>
            <person name="Takaki Y."/>
            <person name="Nishi S."/>
            <person name="Hori S."/>
            <person name="Arai W."/>
            <person name="Tsubouchi T."/>
            <person name="Morono Y."/>
            <person name="Uchiyama I."/>
            <person name="Ito T."/>
            <person name="Fujiyama A."/>
            <person name="Inagaki F."/>
            <person name="Takami H."/>
        </authorList>
    </citation>
    <scope>NUCLEOTIDE SEQUENCE</scope>
    <source>
        <strain evidence="1">Expedition CK06-06</strain>
    </source>
</reference>
<feature type="non-terminal residue" evidence="1">
    <location>
        <position position="94"/>
    </location>
</feature>
<dbReference type="AlphaFoldDB" id="X1JDQ5"/>
<gene>
    <name evidence="1" type="ORF">S03H2_55355</name>
</gene>
<organism evidence="1">
    <name type="scientific">marine sediment metagenome</name>
    <dbReference type="NCBI Taxonomy" id="412755"/>
    <lineage>
        <taxon>unclassified sequences</taxon>
        <taxon>metagenomes</taxon>
        <taxon>ecological metagenomes</taxon>
    </lineage>
</organism>
<name>X1JDQ5_9ZZZZ</name>
<sequence length="94" mass="9930">MCKGNKVLLIVAVFLFSLIISSAVQADLSPYYSMYGMPMYTAGNMFGNANMYMTARAMGAYATTDYSSAWGLNNLAMTGQSLGITPGGMGLSAL</sequence>
<evidence type="ECO:0000313" key="1">
    <source>
        <dbReference type="EMBL" id="GAH79650.1"/>
    </source>
</evidence>
<protein>
    <submittedName>
        <fullName evidence="1">Uncharacterized protein</fullName>
    </submittedName>
</protein>